<feature type="signal peptide" evidence="4">
    <location>
        <begin position="1"/>
        <end position="26"/>
    </location>
</feature>
<dbReference type="InterPro" id="IPR026906">
    <property type="entry name" value="LRR_5"/>
</dbReference>
<dbReference type="InterPro" id="IPR032675">
    <property type="entry name" value="LRR_dom_sf"/>
</dbReference>
<dbReference type="SUPFAM" id="SSF52058">
    <property type="entry name" value="L domain-like"/>
    <property type="match status" value="3"/>
</dbReference>
<evidence type="ECO:0000256" key="3">
    <source>
        <dbReference type="ARBA" id="ARBA00022737"/>
    </source>
</evidence>
<keyword evidence="5" id="KW-0675">Receptor</keyword>
<reference evidence="5" key="1">
    <citation type="submission" date="2020-08" db="EMBL/GenBank/DDBJ databases">
        <title>Multicomponent nature underlies the extraordinary mechanical properties of spider dragline silk.</title>
        <authorList>
            <person name="Kono N."/>
            <person name="Nakamura H."/>
            <person name="Mori M."/>
            <person name="Yoshida Y."/>
            <person name="Ohtoshi R."/>
            <person name="Malay A.D."/>
            <person name="Moran D.A.P."/>
            <person name="Tomita M."/>
            <person name="Numata K."/>
            <person name="Arakawa K."/>
        </authorList>
    </citation>
    <scope>NUCLEOTIDE SEQUENCE</scope>
</reference>
<evidence type="ECO:0000256" key="1">
    <source>
        <dbReference type="ARBA" id="ARBA00022614"/>
    </source>
</evidence>
<keyword evidence="6" id="KW-1185">Reference proteome</keyword>
<dbReference type="SMART" id="SM00369">
    <property type="entry name" value="LRR_TYP"/>
    <property type="match status" value="18"/>
</dbReference>
<keyword evidence="3" id="KW-0677">Repeat</keyword>
<evidence type="ECO:0000313" key="5">
    <source>
        <dbReference type="EMBL" id="GFY24796.1"/>
    </source>
</evidence>
<evidence type="ECO:0000313" key="6">
    <source>
        <dbReference type="Proteomes" id="UP000887159"/>
    </source>
</evidence>
<dbReference type="PANTHER" id="PTHR24373">
    <property type="entry name" value="SLIT RELATED LEUCINE-RICH REPEAT NEURONAL PROTEIN"/>
    <property type="match status" value="1"/>
</dbReference>
<dbReference type="EMBL" id="BMAU01021370">
    <property type="protein sequence ID" value="GFY24796.1"/>
    <property type="molecule type" value="Genomic_DNA"/>
</dbReference>
<evidence type="ECO:0000256" key="2">
    <source>
        <dbReference type="ARBA" id="ARBA00022729"/>
    </source>
</evidence>
<dbReference type="GO" id="GO:0005615">
    <property type="term" value="C:extracellular space"/>
    <property type="evidence" value="ECO:0007669"/>
    <property type="project" value="TreeGrafter"/>
</dbReference>
<dbReference type="InterPro" id="IPR050328">
    <property type="entry name" value="Dev_Immune_Receptor"/>
</dbReference>
<dbReference type="FunFam" id="3.80.10.10:FF:001164">
    <property type="entry name" value="GH01279p"/>
    <property type="match status" value="1"/>
</dbReference>
<gene>
    <name evidence="5" type="primary">Toll-6</name>
    <name evidence="5" type="ORF">TNCV_2689871</name>
</gene>
<dbReference type="GO" id="GO:0031012">
    <property type="term" value="C:extracellular matrix"/>
    <property type="evidence" value="ECO:0007669"/>
    <property type="project" value="TreeGrafter"/>
</dbReference>
<organism evidence="5 6">
    <name type="scientific">Trichonephila clavipes</name>
    <name type="common">Golden silk orbweaver</name>
    <name type="synonym">Nephila clavipes</name>
    <dbReference type="NCBI Taxonomy" id="2585209"/>
    <lineage>
        <taxon>Eukaryota</taxon>
        <taxon>Metazoa</taxon>
        <taxon>Ecdysozoa</taxon>
        <taxon>Arthropoda</taxon>
        <taxon>Chelicerata</taxon>
        <taxon>Arachnida</taxon>
        <taxon>Araneae</taxon>
        <taxon>Araneomorphae</taxon>
        <taxon>Entelegynae</taxon>
        <taxon>Araneoidea</taxon>
        <taxon>Nephilidae</taxon>
        <taxon>Trichonephila</taxon>
    </lineage>
</organism>
<name>A0A8X7BA58_TRICX</name>
<dbReference type="PROSITE" id="PS51450">
    <property type="entry name" value="LRR"/>
    <property type="match status" value="6"/>
</dbReference>
<dbReference type="InterPro" id="IPR001611">
    <property type="entry name" value="Leu-rich_rpt"/>
</dbReference>
<dbReference type="InterPro" id="IPR003591">
    <property type="entry name" value="Leu-rich_rpt_typical-subtyp"/>
</dbReference>
<sequence>MASYSISWRILLIVFMLDVTNFFAFAATEGNNDCFSEDKGNLDELSVKCAVQNLNDVFINFSSFHPDRVVKLKVMCDNRHELPNLKQNPQLNDDLDGLMNNTFGVLKNLRELVIEDCTLTTIPPMAFNGVSQLKNLTIRSRNYRHGKITIHLSAETFSQLQLLERLDLGENNINNLPQTLLCPLRRLETLNLTLNNFSDISSVGLSTGSRDNVLCLVDVQRVRLSYNRIKVLTSKGFAAVNQLRELRLDHNIISRAEESSLHGLDKLRVLDLGSNQIVALPPLVLRNCEELVELYLQNNSISVLPPGLFAGLQQLLVLDLSRNEVTSHWLSTDTFADLIRVVTLDISYNRLTQIDSSIFRSQYSLEVLHLDHNEIEVISEHAFSSLYMLHTLILNNNKITRVTTTMFSGLHVLNMLSLSHNDIVDVHPDAFKNNSAVMELNLADNKLAAVPTAVQSLQLLRSLDLANNKISDIHNASYLGLRSLYSLILTGNKIGNLTKGVFEELPSLRILSLANNEIEFVETSTFDDVPDLHALRLDSNLLPEVNGLFINLHDLMMLNISANRIEWFDYALVPIGLQWLDMHDNQIELLGNYFEMEGVLKLRTLDASSNHIIEIDSSSLPNGIEIVFLNDNHIKTIQPFTFMGKPNLTRVDLTRNNLENLEVNAFRLTEVRNRKPLPEFSVSENPYLCDCNMEWIQRIGSLDDSRQYPRIVDIEDISCQLTFNRVKTTVSIVHAHSSQFLCRYKSHCFALCHCCEFDACDCEMVCPENCTCFYDQSWNTNIVDCTSQKSHFCSPTYPNGCD</sequence>
<accession>A0A8X7BA58</accession>
<comment type="caution">
    <text evidence="5">The sequence shown here is derived from an EMBL/GenBank/DDBJ whole genome shotgun (WGS) entry which is preliminary data.</text>
</comment>
<keyword evidence="1" id="KW-0433">Leucine-rich repeat</keyword>
<dbReference type="AlphaFoldDB" id="A0A8X7BA58"/>
<protein>
    <submittedName>
        <fullName evidence="5">Toll-like receptor 6</fullName>
    </submittedName>
</protein>
<keyword evidence="2 4" id="KW-0732">Signal</keyword>
<dbReference type="Gene3D" id="3.80.10.10">
    <property type="entry name" value="Ribonuclease Inhibitor"/>
    <property type="match status" value="5"/>
</dbReference>
<dbReference type="Proteomes" id="UP000887159">
    <property type="component" value="Unassembled WGS sequence"/>
</dbReference>
<dbReference type="Pfam" id="PF13306">
    <property type="entry name" value="LRR_5"/>
    <property type="match status" value="1"/>
</dbReference>
<dbReference type="Pfam" id="PF13855">
    <property type="entry name" value="LRR_8"/>
    <property type="match status" value="5"/>
</dbReference>
<evidence type="ECO:0000256" key="4">
    <source>
        <dbReference type="SAM" id="SignalP"/>
    </source>
</evidence>
<dbReference type="PANTHER" id="PTHR24373:SF275">
    <property type="entry name" value="TIR DOMAIN-CONTAINING PROTEIN"/>
    <property type="match status" value="1"/>
</dbReference>
<feature type="chain" id="PRO_5036498598" evidence="4">
    <location>
        <begin position="27"/>
        <end position="802"/>
    </location>
</feature>
<proteinExistence type="predicted"/>